<dbReference type="GO" id="GO:0005576">
    <property type="term" value="C:extracellular region"/>
    <property type="evidence" value="ECO:0007669"/>
    <property type="project" value="TreeGrafter"/>
</dbReference>
<evidence type="ECO:0000256" key="6">
    <source>
        <dbReference type="ARBA" id="ARBA00022801"/>
    </source>
</evidence>
<protein>
    <submittedName>
        <fullName evidence="12">Type VII secretion protein EccB</fullName>
    </submittedName>
</protein>
<dbReference type="GO" id="GO:0016787">
    <property type="term" value="F:hydrolase activity"/>
    <property type="evidence" value="ECO:0007669"/>
    <property type="project" value="UniProtKB-KW"/>
</dbReference>
<keyword evidence="8 11" id="KW-1133">Transmembrane helix</keyword>
<feature type="transmembrane region" description="Helical" evidence="11">
    <location>
        <begin position="40"/>
        <end position="61"/>
    </location>
</feature>
<evidence type="ECO:0000256" key="11">
    <source>
        <dbReference type="SAM" id="Phobius"/>
    </source>
</evidence>
<dbReference type="PANTHER" id="PTHR40765">
    <property type="entry name" value="ESX-2 SECRETION SYSTEM ATPASE ECCB2"/>
    <property type="match status" value="1"/>
</dbReference>
<dbReference type="OrthoDB" id="3847604at2"/>
<evidence type="ECO:0000256" key="7">
    <source>
        <dbReference type="ARBA" id="ARBA00022840"/>
    </source>
</evidence>
<dbReference type="Gene3D" id="3.30.2390.20">
    <property type="entry name" value="Type VII secretion system EccB, repeat 1 domain"/>
    <property type="match status" value="1"/>
</dbReference>
<dbReference type="InterPro" id="IPR042485">
    <property type="entry name" value="T7SS_EccB_R3"/>
</dbReference>
<keyword evidence="3" id="KW-1003">Cell membrane</keyword>
<comment type="subcellular location">
    <subcellularLocation>
        <location evidence="1">Cell membrane</location>
        <topology evidence="1">Single-pass membrane protein</topology>
    </subcellularLocation>
</comment>
<dbReference type="Proteomes" id="UP000253741">
    <property type="component" value="Unassembled WGS sequence"/>
</dbReference>
<evidence type="ECO:0000313" key="13">
    <source>
        <dbReference type="Proteomes" id="UP000253741"/>
    </source>
</evidence>
<keyword evidence="7" id="KW-0067">ATP-binding</keyword>
<dbReference type="AlphaFoldDB" id="A0A370BBZ2"/>
<gene>
    <name evidence="12" type="primary">eccB</name>
    <name evidence="12" type="ORF">DVH02_13065</name>
</gene>
<dbReference type="PANTHER" id="PTHR40765:SF2">
    <property type="entry name" value="ESX-2 SECRETION SYSTEM ATPASE ECCB2"/>
    <property type="match status" value="1"/>
</dbReference>
<keyword evidence="5" id="KW-0547">Nucleotide-binding</keyword>
<evidence type="ECO:0000256" key="3">
    <source>
        <dbReference type="ARBA" id="ARBA00022475"/>
    </source>
</evidence>
<organism evidence="12 13">
    <name type="scientific">Streptomyces corynorhini</name>
    <dbReference type="NCBI Taxonomy" id="2282652"/>
    <lineage>
        <taxon>Bacteria</taxon>
        <taxon>Bacillati</taxon>
        <taxon>Actinomycetota</taxon>
        <taxon>Actinomycetes</taxon>
        <taxon>Kitasatosporales</taxon>
        <taxon>Streptomycetaceae</taxon>
        <taxon>Streptomyces</taxon>
    </lineage>
</organism>
<feature type="region of interest" description="Disordered" evidence="10">
    <location>
        <begin position="445"/>
        <end position="512"/>
    </location>
</feature>
<feature type="compositionally biased region" description="Basic and acidic residues" evidence="10">
    <location>
        <begin position="460"/>
        <end position="471"/>
    </location>
</feature>
<evidence type="ECO:0000256" key="1">
    <source>
        <dbReference type="ARBA" id="ARBA00004162"/>
    </source>
</evidence>
<comment type="similarity">
    <text evidence="2">Belongs to the EccB family.</text>
</comment>
<evidence type="ECO:0000256" key="10">
    <source>
        <dbReference type="SAM" id="MobiDB-lite"/>
    </source>
</evidence>
<keyword evidence="9 11" id="KW-0472">Membrane</keyword>
<dbReference type="GO" id="GO:0005886">
    <property type="term" value="C:plasma membrane"/>
    <property type="evidence" value="ECO:0007669"/>
    <property type="project" value="UniProtKB-SubCell"/>
</dbReference>
<reference evidence="12 13" key="1">
    <citation type="submission" date="2018-07" db="EMBL/GenBank/DDBJ databases">
        <title>Streptomyces species from bats.</title>
        <authorList>
            <person name="Dunlap C."/>
        </authorList>
    </citation>
    <scope>NUCLEOTIDE SEQUENCE [LARGE SCALE GENOMIC DNA]</scope>
    <source>
        <strain evidence="12 13">AC230</strain>
    </source>
</reference>
<evidence type="ECO:0000256" key="8">
    <source>
        <dbReference type="ARBA" id="ARBA00022989"/>
    </source>
</evidence>
<feature type="compositionally biased region" description="Polar residues" evidence="10">
    <location>
        <begin position="500"/>
        <end position="512"/>
    </location>
</feature>
<evidence type="ECO:0000256" key="2">
    <source>
        <dbReference type="ARBA" id="ARBA00008149"/>
    </source>
</evidence>
<dbReference type="InterPro" id="IPR044857">
    <property type="entry name" value="T7SS_EccB_R1"/>
</dbReference>
<dbReference type="Pfam" id="PF05108">
    <property type="entry name" value="T7SS_ESX1_EccB"/>
    <property type="match status" value="1"/>
</dbReference>
<evidence type="ECO:0000256" key="9">
    <source>
        <dbReference type="ARBA" id="ARBA00023136"/>
    </source>
</evidence>
<comment type="caution">
    <text evidence="12">The sequence shown here is derived from an EMBL/GenBank/DDBJ whole genome shotgun (WGS) entry which is preliminary data.</text>
</comment>
<sequence>MASRRDELNAYTFAKRRLIAQFVQPNATGSEEGAPRPLRAVFPGAIVGVVILAGFGAWGMFKPVAPKDWDKPGENVIIASKSTTRYVVLKTDDKTQLHPVLNMASAKLLLDGANSKVVNVSESVLDDGRIPHGATIGIPYAPDRLPDAEEAGATKRWAVCERPVEGGGTIQKAAFVLAQRDQAKTDGANRLRGGELLYVEGPAPERTRYIVDAAGKAYEVGKDELLLRQLVGQGRKPQRVSAAWLETLHKGDPIGFPKIDGVPGAEAGAPGELAPELNKVGMILAAVDGTKKQIYVVLPGRVAPVSDFTAKLLLSSKELDVSELGQNGEAKSVNPSAIRPGRAFGGENDWPVHAPRHVNSASAAAGSRNTVCNVLRKVDRDSGATTLSTWAGTDFPATLPTGSSSAYVTPGSGQLFRQFKGSTTGSGFVFLVTDTGLRYAMQANGDTATDDSGIGAPGTAKEKEAQRREDQQAQNRLGYKDVAPAPIPAAWSAFLPTGPRLSTGSARQPQGS</sequence>
<evidence type="ECO:0000313" key="12">
    <source>
        <dbReference type="EMBL" id="RDG37694.1"/>
    </source>
</evidence>
<dbReference type="InterPro" id="IPR007795">
    <property type="entry name" value="T7SS_EccB"/>
</dbReference>
<keyword evidence="6" id="KW-0378">Hydrolase</keyword>
<evidence type="ECO:0000256" key="4">
    <source>
        <dbReference type="ARBA" id="ARBA00022692"/>
    </source>
</evidence>
<dbReference type="EMBL" id="QQNA01000092">
    <property type="protein sequence ID" value="RDG37694.1"/>
    <property type="molecule type" value="Genomic_DNA"/>
</dbReference>
<dbReference type="Gene3D" id="2.40.50.910">
    <property type="entry name" value="Type VII secretion system EccB, repeat 3 domain"/>
    <property type="match status" value="1"/>
</dbReference>
<dbReference type="NCBIfam" id="TIGR03919">
    <property type="entry name" value="T7SS_EccB"/>
    <property type="match status" value="1"/>
</dbReference>
<dbReference type="GO" id="GO:0005524">
    <property type="term" value="F:ATP binding"/>
    <property type="evidence" value="ECO:0007669"/>
    <property type="project" value="UniProtKB-KW"/>
</dbReference>
<proteinExistence type="inferred from homology"/>
<keyword evidence="13" id="KW-1185">Reference proteome</keyword>
<name>A0A370BBZ2_9ACTN</name>
<accession>A0A370BBZ2</accession>
<keyword evidence="4 11" id="KW-0812">Transmembrane</keyword>
<dbReference type="RefSeq" id="WP_114623965.1">
    <property type="nucleotide sequence ID" value="NZ_QQNA01000092.1"/>
</dbReference>
<evidence type="ECO:0000256" key="5">
    <source>
        <dbReference type="ARBA" id="ARBA00022741"/>
    </source>
</evidence>